<organism evidence="2 3">
    <name type="scientific">Vibrio pectenicida</name>
    <dbReference type="NCBI Taxonomy" id="62763"/>
    <lineage>
        <taxon>Bacteria</taxon>
        <taxon>Pseudomonadati</taxon>
        <taxon>Pseudomonadota</taxon>
        <taxon>Gammaproteobacteria</taxon>
        <taxon>Vibrionales</taxon>
        <taxon>Vibrionaceae</taxon>
        <taxon>Vibrio</taxon>
    </lineage>
</organism>
<gene>
    <name evidence="2" type="ORF">EJA03_07210</name>
</gene>
<keyword evidence="3" id="KW-1185">Reference proteome</keyword>
<evidence type="ECO:0000313" key="3">
    <source>
        <dbReference type="Proteomes" id="UP000269041"/>
    </source>
</evidence>
<protein>
    <submittedName>
        <fullName evidence="2">Uncharacterized protein</fullName>
    </submittedName>
</protein>
<evidence type="ECO:0000313" key="2">
    <source>
        <dbReference type="EMBL" id="RSD31711.1"/>
    </source>
</evidence>
<dbReference type="Proteomes" id="UP000269041">
    <property type="component" value="Unassembled WGS sequence"/>
</dbReference>
<evidence type="ECO:0000256" key="1">
    <source>
        <dbReference type="SAM" id="MobiDB-lite"/>
    </source>
</evidence>
<comment type="caution">
    <text evidence="2">The sequence shown here is derived from an EMBL/GenBank/DDBJ whole genome shotgun (WGS) entry which is preliminary data.</text>
</comment>
<dbReference type="RefSeq" id="WP_125320567.1">
    <property type="nucleotide sequence ID" value="NZ_AP024891.1"/>
</dbReference>
<dbReference type="EMBL" id="RSFA01000024">
    <property type="protein sequence ID" value="RSD31711.1"/>
    <property type="molecule type" value="Genomic_DNA"/>
</dbReference>
<name>A0A3R9EDX0_9VIBR</name>
<dbReference type="AlphaFoldDB" id="A0A3R9EDX0"/>
<reference evidence="2 3" key="1">
    <citation type="submission" date="2018-12" db="EMBL/GenBank/DDBJ databases">
        <title>Genomic taxonomy of the Vibrionaceae family.</title>
        <authorList>
            <person name="Gomez-Gil B."/>
            <person name="Enciso-Ibarra K."/>
        </authorList>
    </citation>
    <scope>NUCLEOTIDE SEQUENCE [LARGE SCALE GENOMIC DNA]</scope>
    <source>
        <strain evidence="2 3">CAIM 594</strain>
    </source>
</reference>
<feature type="region of interest" description="Disordered" evidence="1">
    <location>
        <begin position="1"/>
        <end position="20"/>
    </location>
</feature>
<accession>A0A3R9EDX0</accession>
<proteinExistence type="predicted"/>
<sequence>MTSRLLADQAPSNSAPATPYKTYDITPTEGEGPILLHGRLLSYAQFTVPYMTSSKPIASKSEQLRYIRQELYISSDEQYLAVETVTHGDASGYQRECACWSYPSAAKVMPPFRYPQYRGAMLLQAGIDWPWAIDDKMTRPCRPHKVLDTLKLWCHTIEKALRTLEQPTDQVDLERAIVEIDELYHDYCAHCRRLDTQSDPLIEQRLARITQHSLLERRNTLIDGHSMMPFIMDHLPNTIILPASTSGFTHVIFQGRLLSQCTHQGRNYQLYQLMGENDEQRSWVGHQQQDSQSQSVVEHLELPQDIYQFFGADIAFTLTRQLERSQRPFLCFGSKESEHG</sequence>